<gene>
    <name evidence="1" type="ORF">MU1_56890</name>
</gene>
<evidence type="ECO:0000313" key="2">
    <source>
        <dbReference type="Proteomes" id="UP001157114"/>
    </source>
</evidence>
<dbReference type="EMBL" id="BSSQ01000030">
    <property type="protein sequence ID" value="GLX71339.1"/>
    <property type="molecule type" value="Genomic_DNA"/>
</dbReference>
<dbReference type="Proteomes" id="UP001157114">
    <property type="component" value="Unassembled WGS sequence"/>
</dbReference>
<accession>A0ABQ6GKC4</accession>
<evidence type="ECO:0000313" key="1">
    <source>
        <dbReference type="EMBL" id="GLX71339.1"/>
    </source>
</evidence>
<keyword evidence="2" id="KW-1185">Reference proteome</keyword>
<reference evidence="1 2" key="1">
    <citation type="submission" date="2023-03" db="EMBL/GenBank/DDBJ databases">
        <title>Draft genome sequence of the bacteria which degrade cell wall of Tricholomamatutake.</title>
        <authorList>
            <person name="Konishi Y."/>
            <person name="Fukuta Y."/>
            <person name="Shirasaka N."/>
        </authorList>
    </citation>
    <scope>NUCLEOTIDE SEQUENCE [LARGE SCALE GENOMIC DNA]</scope>
    <source>
        <strain evidence="2">mu1</strain>
    </source>
</reference>
<comment type="caution">
    <text evidence="1">The sequence shown here is derived from an EMBL/GenBank/DDBJ whole genome shotgun (WGS) entry which is preliminary data.</text>
</comment>
<organism evidence="1 2">
    <name type="scientific">Paenibacillus glycanilyticus</name>
    <dbReference type="NCBI Taxonomy" id="126569"/>
    <lineage>
        <taxon>Bacteria</taxon>
        <taxon>Bacillati</taxon>
        <taxon>Bacillota</taxon>
        <taxon>Bacilli</taxon>
        <taxon>Bacillales</taxon>
        <taxon>Paenibacillaceae</taxon>
        <taxon>Paenibacillus</taxon>
    </lineage>
</organism>
<sequence>MYLPPVAVDAEKFELTHYKRDFSVVKGKRCAPPGDTLSLPFFIVPVEGTVEPVLGISPERVL</sequence>
<proteinExistence type="predicted"/>
<name>A0ABQ6GKC4_9BACL</name>
<protein>
    <submittedName>
        <fullName evidence="1">Uncharacterized protein</fullName>
    </submittedName>
</protein>